<dbReference type="Gene3D" id="2.60.200.60">
    <property type="match status" value="1"/>
</dbReference>
<dbReference type="Proteomes" id="UP000234240">
    <property type="component" value="Unassembled WGS sequence"/>
</dbReference>
<evidence type="ECO:0000313" key="3">
    <source>
        <dbReference type="Proteomes" id="UP000234240"/>
    </source>
</evidence>
<sequence length="59" mass="5930">MLVDGNAYPAHSDGNSSHPGNALSTRPWFTVNGQAVVCEGDPVSCGSTVTSGDPLLSVG</sequence>
<organism evidence="2 3">
    <name type="scientific">Chimaeribacter californicus</name>
    <dbReference type="NCBI Taxonomy" id="2060067"/>
    <lineage>
        <taxon>Bacteria</taxon>
        <taxon>Pseudomonadati</taxon>
        <taxon>Pseudomonadota</taxon>
        <taxon>Gammaproteobacteria</taxon>
        <taxon>Enterobacterales</taxon>
        <taxon>Yersiniaceae</taxon>
        <taxon>Chimaeribacter</taxon>
    </lineage>
</organism>
<name>A0A2N5DSY7_9GAMM</name>
<comment type="caution">
    <text evidence="2">The sequence shown here is derived from an EMBL/GenBank/DDBJ whole genome shotgun (WGS) entry which is preliminary data.</text>
</comment>
<protein>
    <submittedName>
        <fullName evidence="2">Uncharacterized protein</fullName>
    </submittedName>
</protein>
<feature type="region of interest" description="Disordered" evidence="1">
    <location>
        <begin position="1"/>
        <end position="22"/>
    </location>
</feature>
<reference evidence="2 3" key="1">
    <citation type="submission" date="2017-12" db="EMBL/GenBank/DDBJ databases">
        <title>Characterization of six clinical isolates of Enterochimera gen. nov., a novel genus of the Yersiniaciae family and the three species Enterochimera arupensis sp. nov., Enterochimera coloradensis sp. nov, and Enterochimera californica sp. nov.</title>
        <authorList>
            <person name="Rossi A."/>
            <person name="Fisher M."/>
        </authorList>
    </citation>
    <scope>NUCLEOTIDE SEQUENCE [LARGE SCALE GENOMIC DNA]</scope>
    <source>
        <strain evidence="3">2015-Iso6</strain>
    </source>
</reference>
<dbReference type="AlphaFoldDB" id="A0A2N5DSY7"/>
<evidence type="ECO:0000256" key="1">
    <source>
        <dbReference type="SAM" id="MobiDB-lite"/>
    </source>
</evidence>
<dbReference type="OrthoDB" id="612868at2"/>
<accession>A0A2N5DSY7</accession>
<dbReference type="EMBL" id="PJZF01000065">
    <property type="protein sequence ID" value="PLR29380.1"/>
    <property type="molecule type" value="Genomic_DNA"/>
</dbReference>
<evidence type="ECO:0000313" key="2">
    <source>
        <dbReference type="EMBL" id="PLR29380.1"/>
    </source>
</evidence>
<gene>
    <name evidence="2" type="ORF">CYR55_22800</name>
</gene>
<feature type="compositionally biased region" description="Polar residues" evidence="1">
    <location>
        <begin position="13"/>
        <end position="22"/>
    </location>
</feature>
<keyword evidence="3" id="KW-1185">Reference proteome</keyword>
<proteinExistence type="predicted"/>